<gene>
    <name evidence="1" type="ORF">NQ317_007809</name>
</gene>
<dbReference type="Gene3D" id="3.30.70.1820">
    <property type="entry name" value="L1 transposable element, RRM domain"/>
    <property type="match status" value="1"/>
</dbReference>
<evidence type="ECO:0000313" key="1">
    <source>
        <dbReference type="EMBL" id="KAJ8957756.1"/>
    </source>
</evidence>
<name>A0ABQ9IR64_9CUCU</name>
<dbReference type="EMBL" id="JAPWTJ010003373">
    <property type="protein sequence ID" value="KAJ8957756.1"/>
    <property type="molecule type" value="Genomic_DNA"/>
</dbReference>
<comment type="caution">
    <text evidence="1">The sequence shown here is derived from an EMBL/GenBank/DDBJ whole genome shotgun (WGS) entry which is preliminary data.</text>
</comment>
<sequence length="176" mass="20138">MRSFRILPIPLKLLIQWSMKTKKAVTSLEVKEDYLSQHSKRNVLRFVGCIENASEDTAEIVLNVINNELNVPCDKNEIDSAFRIGSYISGDNTSKPRTILVQFVTNIKRNEVFLAKKHLKNSNISVFEDLTKQRFNLLQAAKRKYGKNKAWSSGGKIYVWDAPNNKKSCVFSITEL</sequence>
<organism evidence="1 2">
    <name type="scientific">Molorchus minor</name>
    <dbReference type="NCBI Taxonomy" id="1323400"/>
    <lineage>
        <taxon>Eukaryota</taxon>
        <taxon>Metazoa</taxon>
        <taxon>Ecdysozoa</taxon>
        <taxon>Arthropoda</taxon>
        <taxon>Hexapoda</taxon>
        <taxon>Insecta</taxon>
        <taxon>Pterygota</taxon>
        <taxon>Neoptera</taxon>
        <taxon>Endopterygota</taxon>
        <taxon>Coleoptera</taxon>
        <taxon>Polyphaga</taxon>
        <taxon>Cucujiformia</taxon>
        <taxon>Chrysomeloidea</taxon>
        <taxon>Cerambycidae</taxon>
        <taxon>Lamiinae</taxon>
        <taxon>Monochamini</taxon>
        <taxon>Molorchus</taxon>
    </lineage>
</organism>
<protein>
    <submittedName>
        <fullName evidence="1">Uncharacterized protein</fullName>
    </submittedName>
</protein>
<evidence type="ECO:0000313" key="2">
    <source>
        <dbReference type="Proteomes" id="UP001162164"/>
    </source>
</evidence>
<reference evidence="1" key="1">
    <citation type="journal article" date="2023" name="Insect Mol. Biol.">
        <title>Genome sequencing provides insights into the evolution of gene families encoding plant cell wall-degrading enzymes in longhorned beetles.</title>
        <authorList>
            <person name="Shin N.R."/>
            <person name="Okamura Y."/>
            <person name="Kirsch R."/>
            <person name="Pauchet Y."/>
        </authorList>
    </citation>
    <scope>NUCLEOTIDE SEQUENCE</scope>
    <source>
        <strain evidence="1">MMC_N1</strain>
    </source>
</reference>
<proteinExistence type="predicted"/>
<keyword evidence="2" id="KW-1185">Reference proteome</keyword>
<dbReference type="Proteomes" id="UP001162164">
    <property type="component" value="Unassembled WGS sequence"/>
</dbReference>
<accession>A0ABQ9IR64</accession>